<protein>
    <submittedName>
        <fullName evidence="2">T9SS type A sorting domain-containing protein</fullName>
    </submittedName>
</protein>
<name>A0ABS5KFN8_9BACT</name>
<feature type="domain" description="Secretion system C-terminal sorting" evidence="1">
    <location>
        <begin position="1245"/>
        <end position="1319"/>
    </location>
</feature>
<accession>A0ABS5KFN8</accession>
<dbReference type="PANTHER" id="PTHR43739">
    <property type="entry name" value="XYLOGLUCANASE (EUROFUNG)"/>
    <property type="match status" value="1"/>
</dbReference>
<dbReference type="CDD" id="cd15482">
    <property type="entry name" value="Sialidase_non-viral"/>
    <property type="match status" value="2"/>
</dbReference>
<dbReference type="Gene3D" id="2.130.10.10">
    <property type="entry name" value="YVTN repeat-like/Quinoprotein amine dehydrogenase"/>
    <property type="match status" value="4"/>
</dbReference>
<organism evidence="2 3">
    <name type="scientific">Carboxylicivirga mesophila</name>
    <dbReference type="NCBI Taxonomy" id="1166478"/>
    <lineage>
        <taxon>Bacteria</taxon>
        <taxon>Pseudomonadati</taxon>
        <taxon>Bacteroidota</taxon>
        <taxon>Bacteroidia</taxon>
        <taxon>Marinilabiliales</taxon>
        <taxon>Marinilabiliaceae</taxon>
        <taxon>Carboxylicivirga</taxon>
    </lineage>
</organism>
<dbReference type="EMBL" id="JAGUCN010000022">
    <property type="protein sequence ID" value="MBS2213138.1"/>
    <property type="molecule type" value="Genomic_DNA"/>
</dbReference>
<gene>
    <name evidence="2" type="ORF">KEM09_17105</name>
</gene>
<sequence>MKKLYLALVLVLTAIVIYCLVPIKSAQSPVKGEKAYTVEEIHQREIQRKEDRRKQGYAKPDKPDEYLNYLYYLKTGNDPSKEYPHNHHLKELKSARMKSARLKASKAQLDWVERGPGNVGGRTRGFIIDPKDNTGNTWFAGSVGGGIWKTSDAGQSWVPVSDDWPNMAVSSLAIAPSNPNVLYAGTGEGFYNVDAIMGNGIFKSVDGGVTWNLLSSTEGNGAFRYVNRIAIDKDDENIIYAATNWGIYKSLDGGLSWDKVFQELYNNDRYARRVQDLRMSPSNSKVLIAGVNDYGVIQSFDGGISWKLVNAIAEGRIEVCISALDNDIMYALSSKSNLSMSVDGGDNWVDVTFSGTSTTYLGGQGWYNNTMVANPIDKTKLFIGGVDLFNVTTEEGASNGTTSFDIIDNTNTYFVYGDLEGDFLGGGIAISSDNIEGIGAIEIRFGGANSQKAHRFTVENVSAVVDAGEYAYADYVDVPFEAWDTESGKQLMVSFRDADNNGGFNLTASSLEQLVVHSSDYNATTASATIAVDGGVATDRVAMVYPKLIEGLAWEPASMVDATLVLDKIEVKAQSMTYSKISKWNADIAASDYVHADHHNLIVDTNNGNPFRLISCNDGGVAVSDDGGNGWTSPNDGYNTSQFYGVTRHPELNRYAGGLQDNGTWMSGENPENLTAWSEVAGGDGFSTVWNQSDPNKIVGCYYNNTLFGTYDGGANWVDLKSVHGYYDGDVSPFITRITNSKSNPDLLLVGSKNGISTSEDFGLSWKLVSVPAAAWSQGGYNPQTAISPVNPRYIWAGTTVSASQPLALSKDGGATYQLVSSPFDTHDANISRIIAHPTDENSAFVLFSLYGAPKIYETNDLGETWKELSGFGTSGTSNNGFPNVAVFTLIVMPHNPDIIWVGTEIGLFESTDGGNTWLYADNGLPAVCIWDMKIIGKQVVVGTHGRGVWTVDIPDLPGDIERPVVRGGKHPLGKIAVEITLARDYDKVELFIDDELNKTYTNVVAGTINEEIELVSASSKIGIQAKGIVGDAAVASNYIDIDNYTLKTPVQKYMNAFSLNKYDFIGSSFRVSRELFNDWAIHTDHPYGENEELTYVLSYPVEVLEEGKALLSYRDIALVEPGEAGTSFGDDEFWDYVVVEATKDGINWLPLADGYDVNKDSKWKAFAESDINATPNTADMFVEHTINLHDNFAEGDIILIRFRLYSDTYTVGWGWVIDDLIIQETGTSISPIKGDDNGVFRVGPNPATSFVDLILESDERGEVSVVIYDMAGRAIVVRDFYKNSANWTQQLQLGEMPKGMKIITMSINGKTYKQKLLIK</sequence>
<dbReference type="InterPro" id="IPR026444">
    <property type="entry name" value="Secre_tail"/>
</dbReference>
<dbReference type="PANTHER" id="PTHR43739:SF5">
    <property type="entry name" value="EXO-ALPHA-SIALIDASE"/>
    <property type="match status" value="1"/>
</dbReference>
<dbReference type="RefSeq" id="WP_212230141.1">
    <property type="nucleotide sequence ID" value="NZ_JAGUCN010000022.1"/>
</dbReference>
<dbReference type="InterPro" id="IPR052025">
    <property type="entry name" value="Xyloglucanase_GH74"/>
</dbReference>
<evidence type="ECO:0000313" key="2">
    <source>
        <dbReference type="EMBL" id="MBS2213138.1"/>
    </source>
</evidence>
<evidence type="ECO:0000313" key="3">
    <source>
        <dbReference type="Proteomes" id="UP000721861"/>
    </source>
</evidence>
<proteinExistence type="predicted"/>
<comment type="caution">
    <text evidence="2">The sequence shown here is derived from an EMBL/GenBank/DDBJ whole genome shotgun (WGS) entry which is preliminary data.</text>
</comment>
<dbReference type="InterPro" id="IPR015943">
    <property type="entry name" value="WD40/YVTN_repeat-like_dom_sf"/>
</dbReference>
<keyword evidence="3" id="KW-1185">Reference proteome</keyword>
<dbReference type="Pfam" id="PF18962">
    <property type="entry name" value="Por_Secre_tail"/>
    <property type="match status" value="1"/>
</dbReference>
<dbReference type="Proteomes" id="UP000721861">
    <property type="component" value="Unassembled WGS sequence"/>
</dbReference>
<reference evidence="2 3" key="1">
    <citation type="journal article" date="2014" name="Int. J. Syst. Evol. Microbiol.">
        <title>Carboxylicivirga gen. nov. in the family Marinilabiliaceae with two novel species, Carboxylicivirga mesophila sp. nov. and Carboxylicivirga taeanensis sp. nov., and reclassification of Cytophaga fermentans as Saccharicrinis fermentans gen. nov., comb. nov.</title>
        <authorList>
            <person name="Yang S.H."/>
            <person name="Seo H.S."/>
            <person name="Woo J.H."/>
            <person name="Oh H.M."/>
            <person name="Jang H."/>
            <person name="Lee J.H."/>
            <person name="Kim S.J."/>
            <person name="Kwon K.K."/>
        </authorList>
    </citation>
    <scope>NUCLEOTIDE SEQUENCE [LARGE SCALE GENOMIC DNA]</scope>
    <source>
        <strain evidence="2 3">JCM 18290</strain>
    </source>
</reference>
<evidence type="ECO:0000259" key="1">
    <source>
        <dbReference type="Pfam" id="PF18962"/>
    </source>
</evidence>
<dbReference type="NCBIfam" id="TIGR04183">
    <property type="entry name" value="Por_Secre_tail"/>
    <property type="match status" value="1"/>
</dbReference>
<dbReference type="SUPFAM" id="SSF110296">
    <property type="entry name" value="Oligoxyloglucan reducing end-specific cellobiohydrolase"/>
    <property type="match status" value="2"/>
</dbReference>